<sequence length="116" mass="13237">MERERLDCGEVAIFVTEEKSSRSLRPSIARFTRNHDGLGILRSNCNKPPSSPLLSSLVQCLSDQRGKREKTDEREGKKKTMVRGRDSRMGKEKGGYRRGKSVTGKIKQDTRFHNEN</sequence>
<dbReference type="Proteomes" id="UP001187192">
    <property type="component" value="Unassembled WGS sequence"/>
</dbReference>
<reference evidence="2" key="1">
    <citation type="submission" date="2023-07" db="EMBL/GenBank/DDBJ databases">
        <title>draft genome sequence of fig (Ficus carica).</title>
        <authorList>
            <person name="Takahashi T."/>
            <person name="Nishimura K."/>
        </authorList>
    </citation>
    <scope>NUCLEOTIDE SEQUENCE</scope>
</reference>
<name>A0AA88A1A7_FICCA</name>
<gene>
    <name evidence="2" type="ORF">TIFTF001_003717</name>
</gene>
<dbReference type="AlphaFoldDB" id="A0AA88A1A7"/>
<comment type="caution">
    <text evidence="2">The sequence shown here is derived from an EMBL/GenBank/DDBJ whole genome shotgun (WGS) entry which is preliminary data.</text>
</comment>
<evidence type="ECO:0000313" key="2">
    <source>
        <dbReference type="EMBL" id="GMN32526.1"/>
    </source>
</evidence>
<evidence type="ECO:0000313" key="3">
    <source>
        <dbReference type="Proteomes" id="UP001187192"/>
    </source>
</evidence>
<keyword evidence="3" id="KW-1185">Reference proteome</keyword>
<feature type="compositionally biased region" description="Basic and acidic residues" evidence="1">
    <location>
        <begin position="106"/>
        <end position="116"/>
    </location>
</feature>
<evidence type="ECO:0000256" key="1">
    <source>
        <dbReference type="SAM" id="MobiDB-lite"/>
    </source>
</evidence>
<dbReference type="EMBL" id="BTGU01000003">
    <property type="protein sequence ID" value="GMN32526.1"/>
    <property type="molecule type" value="Genomic_DNA"/>
</dbReference>
<feature type="region of interest" description="Disordered" evidence="1">
    <location>
        <begin position="62"/>
        <end position="116"/>
    </location>
</feature>
<proteinExistence type="predicted"/>
<protein>
    <submittedName>
        <fullName evidence="2">Uncharacterized protein</fullName>
    </submittedName>
</protein>
<organism evidence="2 3">
    <name type="scientific">Ficus carica</name>
    <name type="common">Common fig</name>
    <dbReference type="NCBI Taxonomy" id="3494"/>
    <lineage>
        <taxon>Eukaryota</taxon>
        <taxon>Viridiplantae</taxon>
        <taxon>Streptophyta</taxon>
        <taxon>Embryophyta</taxon>
        <taxon>Tracheophyta</taxon>
        <taxon>Spermatophyta</taxon>
        <taxon>Magnoliopsida</taxon>
        <taxon>eudicotyledons</taxon>
        <taxon>Gunneridae</taxon>
        <taxon>Pentapetalae</taxon>
        <taxon>rosids</taxon>
        <taxon>fabids</taxon>
        <taxon>Rosales</taxon>
        <taxon>Moraceae</taxon>
        <taxon>Ficeae</taxon>
        <taxon>Ficus</taxon>
    </lineage>
</organism>
<feature type="compositionally biased region" description="Basic and acidic residues" evidence="1">
    <location>
        <begin position="64"/>
        <end position="95"/>
    </location>
</feature>
<accession>A0AA88A1A7</accession>